<dbReference type="SUPFAM" id="SSF81653">
    <property type="entry name" value="Calcium ATPase, transduction domain A"/>
    <property type="match status" value="1"/>
</dbReference>
<dbReference type="Proteomes" id="UP000290218">
    <property type="component" value="Unassembled WGS sequence"/>
</dbReference>
<keyword evidence="3" id="KW-0813">Transport</keyword>
<feature type="transmembrane region" description="Helical" evidence="13">
    <location>
        <begin position="240"/>
        <end position="262"/>
    </location>
</feature>
<dbReference type="InterPro" id="IPR059000">
    <property type="entry name" value="ATPase_P-type_domA"/>
</dbReference>
<evidence type="ECO:0000313" key="17">
    <source>
        <dbReference type="Proteomes" id="UP000290218"/>
    </source>
</evidence>
<dbReference type="InterPro" id="IPR036412">
    <property type="entry name" value="HAD-like_sf"/>
</dbReference>
<keyword evidence="4" id="KW-1003">Cell membrane</keyword>
<dbReference type="InterPro" id="IPR008250">
    <property type="entry name" value="ATPase_P-typ_transduc_dom_A_sf"/>
</dbReference>
<keyword evidence="17" id="KW-1185">Reference proteome</keyword>
<feature type="domain" description="Putative metal-binding" evidence="15">
    <location>
        <begin position="17"/>
        <end position="66"/>
    </location>
</feature>
<dbReference type="Pfam" id="PF00122">
    <property type="entry name" value="E1-E2_ATPase"/>
    <property type="match status" value="1"/>
</dbReference>
<keyword evidence="9" id="KW-1278">Translocase</keyword>
<evidence type="ECO:0000256" key="13">
    <source>
        <dbReference type="SAM" id="Phobius"/>
    </source>
</evidence>
<evidence type="ECO:0000256" key="6">
    <source>
        <dbReference type="ARBA" id="ARBA00022692"/>
    </source>
</evidence>
<feature type="domain" description="P-type ATPase A" evidence="14">
    <location>
        <begin position="305"/>
        <end position="402"/>
    </location>
</feature>
<dbReference type="Gene3D" id="3.40.50.1000">
    <property type="entry name" value="HAD superfamily/HAD-like"/>
    <property type="match status" value="1"/>
</dbReference>
<dbReference type="AlphaFoldDB" id="A0A4Q1CCQ3"/>
<dbReference type="InterPro" id="IPR021993">
    <property type="entry name" value="ATPase-cat-bd"/>
</dbReference>
<gene>
    <name evidence="16" type="ORF">ESB00_04715</name>
</gene>
<evidence type="ECO:0000256" key="4">
    <source>
        <dbReference type="ARBA" id="ARBA00022475"/>
    </source>
</evidence>
<comment type="subcellular location">
    <subcellularLocation>
        <location evidence="1">Cell membrane</location>
        <topology evidence="1">Multi-pass membrane protein</topology>
    </subcellularLocation>
</comment>
<dbReference type="PANTHER" id="PTHR43520:SF5">
    <property type="entry name" value="CATION-TRANSPORTING P-TYPE ATPASE-RELATED"/>
    <property type="match status" value="1"/>
</dbReference>
<dbReference type="Pfam" id="PF12156">
    <property type="entry name" value="ATPase-cat_bd"/>
    <property type="match status" value="1"/>
</dbReference>
<evidence type="ECO:0000256" key="8">
    <source>
        <dbReference type="ARBA" id="ARBA00022842"/>
    </source>
</evidence>
<dbReference type="NCBIfam" id="TIGR01494">
    <property type="entry name" value="ATPase_P-type"/>
    <property type="match status" value="1"/>
</dbReference>
<dbReference type="Gene3D" id="2.70.150.10">
    <property type="entry name" value="Calcium-transporting ATPase, cytoplasmic transduction domain A"/>
    <property type="match status" value="1"/>
</dbReference>
<feature type="transmembrane region" description="Helical" evidence="13">
    <location>
        <begin position="268"/>
        <end position="287"/>
    </location>
</feature>
<dbReference type="PANTHER" id="PTHR43520">
    <property type="entry name" value="ATP7, ISOFORM B"/>
    <property type="match status" value="1"/>
</dbReference>
<evidence type="ECO:0000256" key="3">
    <source>
        <dbReference type="ARBA" id="ARBA00022448"/>
    </source>
</evidence>
<evidence type="ECO:0000256" key="10">
    <source>
        <dbReference type="ARBA" id="ARBA00022989"/>
    </source>
</evidence>
<keyword evidence="6 13" id="KW-0812">Transmembrane</keyword>
<feature type="transmembrane region" description="Helical" evidence="13">
    <location>
        <begin position="775"/>
        <end position="796"/>
    </location>
</feature>
<evidence type="ECO:0000259" key="14">
    <source>
        <dbReference type="Pfam" id="PF00122"/>
    </source>
</evidence>
<dbReference type="Gene3D" id="3.40.1110.10">
    <property type="entry name" value="Calcium-transporting ATPase, cytoplasmic domain N"/>
    <property type="match status" value="1"/>
</dbReference>
<dbReference type="GO" id="GO:0005524">
    <property type="term" value="F:ATP binding"/>
    <property type="evidence" value="ECO:0007669"/>
    <property type="project" value="InterPro"/>
</dbReference>
<keyword evidence="8" id="KW-0460">Magnesium</keyword>
<evidence type="ECO:0000256" key="11">
    <source>
        <dbReference type="ARBA" id="ARBA00023065"/>
    </source>
</evidence>
<feature type="transmembrane region" description="Helical" evidence="13">
    <location>
        <begin position="177"/>
        <end position="198"/>
    </location>
</feature>
<keyword evidence="7" id="KW-0479">Metal-binding</keyword>
<evidence type="ECO:0000256" key="2">
    <source>
        <dbReference type="ARBA" id="ARBA00006024"/>
    </source>
</evidence>
<dbReference type="GO" id="GO:0016887">
    <property type="term" value="F:ATP hydrolysis activity"/>
    <property type="evidence" value="ECO:0007669"/>
    <property type="project" value="InterPro"/>
</dbReference>
<dbReference type="PROSITE" id="PS00154">
    <property type="entry name" value="ATPASE_E1_E2"/>
    <property type="match status" value="1"/>
</dbReference>
<dbReference type="InterPro" id="IPR001757">
    <property type="entry name" value="P_typ_ATPase"/>
</dbReference>
<keyword evidence="11" id="KW-0406">Ion transport</keyword>
<dbReference type="SUPFAM" id="SSF55008">
    <property type="entry name" value="HMA, heavy metal-associated domain"/>
    <property type="match status" value="1"/>
</dbReference>
<dbReference type="GO" id="GO:0055070">
    <property type="term" value="P:copper ion homeostasis"/>
    <property type="evidence" value="ECO:0007669"/>
    <property type="project" value="TreeGrafter"/>
</dbReference>
<evidence type="ECO:0000256" key="12">
    <source>
        <dbReference type="ARBA" id="ARBA00023136"/>
    </source>
</evidence>
<evidence type="ECO:0000256" key="7">
    <source>
        <dbReference type="ARBA" id="ARBA00022723"/>
    </source>
</evidence>
<dbReference type="SUPFAM" id="SSF56784">
    <property type="entry name" value="HAD-like"/>
    <property type="match status" value="1"/>
</dbReference>
<dbReference type="InterPro" id="IPR036163">
    <property type="entry name" value="HMA_dom_sf"/>
</dbReference>
<dbReference type="InterPro" id="IPR018303">
    <property type="entry name" value="ATPase_P-typ_P_site"/>
</dbReference>
<keyword evidence="5" id="KW-0597">Phosphoprotein</keyword>
<dbReference type="EMBL" id="SDHX01000001">
    <property type="protein sequence ID" value="RXK56914.1"/>
    <property type="molecule type" value="Genomic_DNA"/>
</dbReference>
<protein>
    <submittedName>
        <fullName evidence="16">HAD family hydrolase</fullName>
    </submittedName>
</protein>
<evidence type="ECO:0000313" key="16">
    <source>
        <dbReference type="EMBL" id="RXK56914.1"/>
    </source>
</evidence>
<evidence type="ECO:0000256" key="5">
    <source>
        <dbReference type="ARBA" id="ARBA00022553"/>
    </source>
</evidence>
<accession>A0A4Q1CCQ3</accession>
<name>A0A4Q1CCQ3_9BACT</name>
<proteinExistence type="inferred from homology"/>
<comment type="similarity">
    <text evidence="2">Belongs to the cation transport ATPase (P-type) (TC 3.A.3) family. Type IB subfamily.</text>
</comment>
<feature type="transmembrane region" description="Helical" evidence="13">
    <location>
        <begin position="445"/>
        <end position="470"/>
    </location>
</feature>
<keyword evidence="10 13" id="KW-1133">Transmembrane helix</keyword>
<dbReference type="GO" id="GO:0005507">
    <property type="term" value="F:copper ion binding"/>
    <property type="evidence" value="ECO:0007669"/>
    <property type="project" value="TreeGrafter"/>
</dbReference>
<organism evidence="16 17">
    <name type="scientific">Oleiharenicola lentus</name>
    <dbReference type="NCBI Taxonomy" id="2508720"/>
    <lineage>
        <taxon>Bacteria</taxon>
        <taxon>Pseudomonadati</taxon>
        <taxon>Verrucomicrobiota</taxon>
        <taxon>Opitutia</taxon>
        <taxon>Opitutales</taxon>
        <taxon>Opitutaceae</taxon>
        <taxon>Oleiharenicola</taxon>
    </lineage>
</organism>
<keyword evidence="16" id="KW-0378">Hydrolase</keyword>
<evidence type="ECO:0000256" key="1">
    <source>
        <dbReference type="ARBA" id="ARBA00004651"/>
    </source>
</evidence>
<evidence type="ECO:0000256" key="9">
    <source>
        <dbReference type="ARBA" id="ARBA00022967"/>
    </source>
</evidence>
<comment type="caution">
    <text evidence="16">The sequence shown here is derived from an EMBL/GenBank/DDBJ whole genome shotgun (WGS) entry which is preliminary data.</text>
</comment>
<reference evidence="16 17" key="1">
    <citation type="submission" date="2019-01" db="EMBL/GenBank/DDBJ databases">
        <title>Lacunisphaera sp. strain TWA-58.</title>
        <authorList>
            <person name="Chen W.-M."/>
        </authorList>
    </citation>
    <scope>NUCLEOTIDE SEQUENCE [LARGE SCALE GENOMIC DNA]</scope>
    <source>
        <strain evidence="16 17">TWA-58</strain>
    </source>
</reference>
<feature type="transmembrane region" description="Helical" evidence="13">
    <location>
        <begin position="204"/>
        <end position="228"/>
    </location>
</feature>
<sequence length="802" mass="86923">MVRVRGLRAPQAVPVHHCRHCGTPLQTDPARESGFCCAGCSYVFRLVHEHGLEGYYKIRDTVVAPVDQLVFQPRDFAWLAELQAEAEKVPGTPALLLEVQGISCAGCVWLIEKVFHQQKGALGIETDAQLGRLRLRWARGEFDAPGFARALQSFNYLVGPPGEEPAVPESRLLVRRLGLCAAFSMNIMLFALPTYFGMEAGFRYAPLFGTLAMVFATLSLLSGGSYFLSRAWQALRSGVLHIDLPIAIGIIGAYAGSFFGWATGREEYVYFDFVGAFILLMLVGRWAQVAAVERNRRRLLSVQARPHKVRVLGPSGATVEQPVENLRPGDVFRVRSGQVVPVEAQLESSAAAFGTAWITGEADPREYRLGGRVPAGAVSLARGEVQLRAAQGWNESLLAKLLQPAGRDHFRHRMLERIVGGYLIAIFAAAILSGVFWWLGTHDPVHTLAVVTAVLVVSCPCAVGLAFPLADEMATVALRRHGVFVREGDLWPRLSRIRHLLFDKTGTLTLETPVLRNPAALGELAPAARAALLTLVRDNPHPVSQSLLENLLAGAGGTGLEPLAGTIQEEPGFGVRLETATGVWSLGRPGWAQNRGEGTPAPEGTHDTEFACDGVVLARFAFADSVRPDAVEEITALRCEGFKVFILSGDRPEKVAAMARMLGLPADHAVAGRTPEQKAAWVQMIDRRDTLMLGDGANDSLAFDAAFARGTPVIHRGVLEGKADFYYLGQGLRGLRRLFEVNTARRRTQLALLVFSVAYNALAVGLAVSGHMSPLLAAILMPVSSLLSLAIVGAGMRRWLKV</sequence>
<dbReference type="InterPro" id="IPR023214">
    <property type="entry name" value="HAD_sf"/>
</dbReference>
<dbReference type="GO" id="GO:0005886">
    <property type="term" value="C:plasma membrane"/>
    <property type="evidence" value="ECO:0007669"/>
    <property type="project" value="UniProtKB-SubCell"/>
</dbReference>
<evidence type="ECO:0000259" key="15">
    <source>
        <dbReference type="Pfam" id="PF12156"/>
    </source>
</evidence>
<dbReference type="InterPro" id="IPR023299">
    <property type="entry name" value="ATPase_P-typ_cyto_dom_N"/>
</dbReference>
<feature type="transmembrane region" description="Helical" evidence="13">
    <location>
        <begin position="419"/>
        <end position="439"/>
    </location>
</feature>
<dbReference type="Pfam" id="PF00702">
    <property type="entry name" value="Hydrolase"/>
    <property type="match status" value="1"/>
</dbReference>
<feature type="transmembrane region" description="Helical" evidence="13">
    <location>
        <begin position="750"/>
        <end position="769"/>
    </location>
</feature>
<keyword evidence="12 13" id="KW-0472">Membrane</keyword>
<dbReference type="OrthoDB" id="9760802at2"/>
<dbReference type="GO" id="GO:0043682">
    <property type="term" value="F:P-type divalent copper transporter activity"/>
    <property type="evidence" value="ECO:0007669"/>
    <property type="project" value="TreeGrafter"/>
</dbReference>